<comment type="function">
    <text evidence="8 10">Forms part of the ribosomal stalk which helps the ribosome interact with GTP-bound translation factors.</text>
</comment>
<accession>A0A2T1HLW3</accession>
<evidence type="ECO:0000259" key="11">
    <source>
        <dbReference type="Pfam" id="PF00298"/>
    </source>
</evidence>
<dbReference type="SMART" id="SM00649">
    <property type="entry name" value="RL11"/>
    <property type="match status" value="1"/>
</dbReference>
<dbReference type="NCBIfam" id="TIGR01632">
    <property type="entry name" value="L11_bact"/>
    <property type="match status" value="1"/>
</dbReference>
<feature type="domain" description="Large ribosomal subunit protein uL11 N-terminal" evidence="12">
    <location>
        <begin position="9"/>
        <end position="67"/>
    </location>
</feature>
<evidence type="ECO:0000256" key="7">
    <source>
        <dbReference type="ARBA" id="ARBA00062905"/>
    </source>
</evidence>
<dbReference type="GO" id="GO:0003735">
    <property type="term" value="F:structural constituent of ribosome"/>
    <property type="evidence" value="ECO:0007669"/>
    <property type="project" value="InterPro"/>
</dbReference>
<dbReference type="CDD" id="cd00349">
    <property type="entry name" value="Ribosomal_L11"/>
    <property type="match status" value="1"/>
</dbReference>
<feature type="domain" description="Large ribosomal subunit protein uL11 C-terminal" evidence="11">
    <location>
        <begin position="72"/>
        <end position="146"/>
    </location>
</feature>
<keyword evidence="3 8" id="KW-0699">rRNA-binding</keyword>
<evidence type="ECO:0000256" key="4">
    <source>
        <dbReference type="ARBA" id="ARBA00022884"/>
    </source>
</evidence>
<dbReference type="Gene3D" id="1.10.10.250">
    <property type="entry name" value="Ribosomal protein L11, C-terminal domain"/>
    <property type="match status" value="1"/>
</dbReference>
<dbReference type="RefSeq" id="WP_106340421.1">
    <property type="nucleotide sequence ID" value="NZ_PVZS01000044.1"/>
</dbReference>
<evidence type="ECO:0000256" key="9">
    <source>
        <dbReference type="RuleBase" id="RU003978"/>
    </source>
</evidence>
<evidence type="ECO:0000313" key="13">
    <source>
        <dbReference type="EMBL" id="PSC02632.1"/>
    </source>
</evidence>
<evidence type="ECO:0000256" key="6">
    <source>
        <dbReference type="ARBA" id="ARBA00023274"/>
    </source>
</evidence>
<dbReference type="SUPFAM" id="SSF46906">
    <property type="entry name" value="Ribosomal protein L11, C-terminal domain"/>
    <property type="match status" value="1"/>
</dbReference>
<comment type="subunit">
    <text evidence="7">Part of the ribosomal stalk of the 50S ribosomal subunit. Interacts with L10 and the large rRNA to form the base of the stalk. L10 forms an elongated spine to which 2 L12 dimers bind in a sequential fashion forming a pentameric L10(L12)2(L12)2 complex.</text>
</comment>
<dbReference type="InterPro" id="IPR020783">
    <property type="entry name" value="Ribosomal_uL11_C"/>
</dbReference>
<dbReference type="GO" id="GO:0006412">
    <property type="term" value="P:translation"/>
    <property type="evidence" value="ECO:0007669"/>
    <property type="project" value="UniProtKB-UniRule"/>
</dbReference>
<evidence type="ECO:0000259" key="12">
    <source>
        <dbReference type="Pfam" id="PF03946"/>
    </source>
</evidence>
<evidence type="ECO:0000256" key="2">
    <source>
        <dbReference type="ARBA" id="ARBA00022481"/>
    </source>
</evidence>
<dbReference type="EMBL" id="PVZS01000044">
    <property type="protein sequence ID" value="PSC02632.1"/>
    <property type="molecule type" value="Genomic_DNA"/>
</dbReference>
<organism evidence="13 14">
    <name type="scientific">Alsobacter soli</name>
    <dbReference type="NCBI Taxonomy" id="2109933"/>
    <lineage>
        <taxon>Bacteria</taxon>
        <taxon>Pseudomonadati</taxon>
        <taxon>Pseudomonadota</taxon>
        <taxon>Alphaproteobacteria</taxon>
        <taxon>Hyphomicrobiales</taxon>
        <taxon>Alsobacteraceae</taxon>
        <taxon>Alsobacter</taxon>
    </lineage>
</organism>
<dbReference type="Pfam" id="PF03946">
    <property type="entry name" value="Ribosomal_L11_N"/>
    <property type="match status" value="1"/>
</dbReference>
<keyword evidence="6 8" id="KW-0687">Ribonucleoprotein</keyword>
<keyword evidence="4 8" id="KW-0694">RNA-binding</keyword>
<protein>
    <recommendedName>
        <fullName evidence="8">Large ribosomal subunit protein uL11</fullName>
    </recommendedName>
</protein>
<dbReference type="PANTHER" id="PTHR11661">
    <property type="entry name" value="60S RIBOSOMAL PROTEIN L12"/>
    <property type="match status" value="1"/>
</dbReference>
<dbReference type="OrthoDB" id="9802408at2"/>
<dbReference type="HAMAP" id="MF_00736">
    <property type="entry name" value="Ribosomal_uL11"/>
    <property type="match status" value="1"/>
</dbReference>
<evidence type="ECO:0000256" key="8">
    <source>
        <dbReference type="HAMAP-Rule" id="MF_00736"/>
    </source>
</evidence>
<comment type="similarity">
    <text evidence="1 8 9">Belongs to the universal ribosomal protein uL11 family.</text>
</comment>
<keyword evidence="14" id="KW-1185">Reference proteome</keyword>
<proteinExistence type="inferred from homology"/>
<dbReference type="InterPro" id="IPR036796">
    <property type="entry name" value="Ribosomal_uL11_N_sf"/>
</dbReference>
<keyword evidence="5 8" id="KW-0689">Ribosomal protein</keyword>
<dbReference type="SUPFAM" id="SSF54747">
    <property type="entry name" value="Ribosomal L11/L12e N-terminal domain"/>
    <property type="match status" value="1"/>
</dbReference>
<name>A0A2T1HLW3_9HYPH</name>
<dbReference type="Proteomes" id="UP000239772">
    <property type="component" value="Unassembled WGS sequence"/>
</dbReference>
<evidence type="ECO:0000256" key="1">
    <source>
        <dbReference type="ARBA" id="ARBA00010537"/>
    </source>
</evidence>
<comment type="PTM">
    <text evidence="8 10">One or more lysine residues are methylated.</text>
</comment>
<dbReference type="FunFam" id="1.10.10.250:FF:000001">
    <property type="entry name" value="50S ribosomal protein L11"/>
    <property type="match status" value="1"/>
</dbReference>
<dbReference type="AlphaFoldDB" id="A0A2T1HLW3"/>
<evidence type="ECO:0000313" key="14">
    <source>
        <dbReference type="Proteomes" id="UP000239772"/>
    </source>
</evidence>
<dbReference type="GO" id="GO:0022625">
    <property type="term" value="C:cytosolic large ribosomal subunit"/>
    <property type="evidence" value="ECO:0007669"/>
    <property type="project" value="TreeGrafter"/>
</dbReference>
<evidence type="ECO:0000256" key="3">
    <source>
        <dbReference type="ARBA" id="ARBA00022730"/>
    </source>
</evidence>
<dbReference type="FunFam" id="3.30.1550.10:FF:000001">
    <property type="entry name" value="50S ribosomal protein L11"/>
    <property type="match status" value="1"/>
</dbReference>
<dbReference type="InterPro" id="IPR000911">
    <property type="entry name" value="Ribosomal_uL11"/>
</dbReference>
<dbReference type="Pfam" id="PF00298">
    <property type="entry name" value="Ribosomal_L11"/>
    <property type="match status" value="1"/>
</dbReference>
<comment type="subunit">
    <text evidence="8">Part of the ribosomal stalk of the 50S ribosomal subunit. Interacts with L10 and the large rRNA to form the base of the stalk. L10 forms an elongated spine to which L12 dimers bind in a sequential fashion forming a multimeric L10(L12)X complex.</text>
</comment>
<keyword evidence="2 8" id="KW-0488">Methylation</keyword>
<evidence type="ECO:0000256" key="10">
    <source>
        <dbReference type="RuleBase" id="RU003979"/>
    </source>
</evidence>
<dbReference type="PANTHER" id="PTHR11661:SF1">
    <property type="entry name" value="LARGE RIBOSOMAL SUBUNIT PROTEIN UL11M"/>
    <property type="match status" value="1"/>
</dbReference>
<reference evidence="14" key="1">
    <citation type="submission" date="2018-03" db="EMBL/GenBank/DDBJ databases">
        <authorList>
            <person name="Sun L."/>
            <person name="Liu H."/>
            <person name="Chen W."/>
            <person name="Huang K."/>
            <person name="Liu W."/>
            <person name="Gao X."/>
        </authorList>
    </citation>
    <scope>NUCLEOTIDE SEQUENCE [LARGE SCALE GENOMIC DNA]</scope>
    <source>
        <strain evidence="14">SH9</strain>
    </source>
</reference>
<dbReference type="InterPro" id="IPR020784">
    <property type="entry name" value="Ribosomal_uL11_N"/>
</dbReference>
<comment type="caution">
    <text evidence="13">The sequence shown here is derived from an EMBL/GenBank/DDBJ whole genome shotgun (WGS) entry which is preliminary data.</text>
</comment>
<dbReference type="InterPro" id="IPR006519">
    <property type="entry name" value="Ribosomal_uL11_bac-typ"/>
</dbReference>
<gene>
    <name evidence="8 13" type="primary">rplK</name>
    <name evidence="13" type="ORF">SLNSH_23015</name>
</gene>
<dbReference type="GO" id="GO:0070180">
    <property type="term" value="F:large ribosomal subunit rRNA binding"/>
    <property type="evidence" value="ECO:0007669"/>
    <property type="project" value="UniProtKB-UniRule"/>
</dbReference>
<evidence type="ECO:0000256" key="5">
    <source>
        <dbReference type="ARBA" id="ARBA00022980"/>
    </source>
</evidence>
<sequence>MAKKITGYVKLQVPAGAANPSPPIGPALGQRGLNIMEFCKAFNARTAQMEKGMPIPVIITAYQDRSFTFEMKQPPVTYFLKKAANLKLGKKPASGHRTPGRGFIGKVTKDQIREIAEKKMPDLNCDTVESAMAMIEGSARSMGLEVVG</sequence>
<dbReference type="Gene3D" id="3.30.1550.10">
    <property type="entry name" value="Ribosomal protein L11/L12, N-terminal domain"/>
    <property type="match status" value="1"/>
</dbReference>
<dbReference type="InterPro" id="IPR036769">
    <property type="entry name" value="Ribosomal_uL11_C_sf"/>
</dbReference>